<protein>
    <submittedName>
        <fullName evidence="1">Uncharacterized protein</fullName>
    </submittedName>
</protein>
<keyword evidence="2" id="KW-1185">Reference proteome</keyword>
<sequence length="71" mass="8398">MKINALFLRIRYISPIITSVRDLFVIRVAIFFKSISANLLQTASQKLPYFFHDHIPFILVVIRRYNKNDNS</sequence>
<gene>
    <name evidence="1" type="ORF">BFAG_01910</name>
</gene>
<evidence type="ECO:0000313" key="1">
    <source>
        <dbReference type="EMBL" id="EFR53216.1"/>
    </source>
</evidence>
<dbReference type="EMBL" id="EQ973213">
    <property type="protein sequence ID" value="EFR53216.1"/>
    <property type="molecule type" value="Genomic_DNA"/>
</dbReference>
<organism evidence="1 2">
    <name type="scientific">Bacteroides fragilis 3_1_12</name>
    <dbReference type="NCBI Taxonomy" id="457424"/>
    <lineage>
        <taxon>Bacteria</taxon>
        <taxon>Pseudomonadati</taxon>
        <taxon>Bacteroidota</taxon>
        <taxon>Bacteroidia</taxon>
        <taxon>Bacteroidales</taxon>
        <taxon>Bacteroidaceae</taxon>
        <taxon>Bacteroides</taxon>
    </lineage>
</organism>
<accession>A0ABN0BJW0</accession>
<name>A0ABN0BJW0_BACFG</name>
<reference evidence="1 2" key="1">
    <citation type="submission" date="2008-12" db="EMBL/GenBank/DDBJ databases">
        <title>Annotation of Bacteroides fragilis strain 3_1_12.</title>
        <authorList>
            <consortium name="The Broad Institute Genome Sequencing Platform"/>
            <person name="Ward D."/>
            <person name="Young S.K."/>
            <person name="Kodira C.D."/>
            <person name="Zeng Q."/>
            <person name="Koehrsen M."/>
            <person name="Alvarado L."/>
            <person name="Berlin A."/>
            <person name="Borenstein D."/>
            <person name="Chen Z."/>
            <person name="Engels R."/>
            <person name="Freedman E."/>
            <person name="Gellesch M."/>
            <person name="Goldberg J."/>
            <person name="Griggs A."/>
            <person name="Gujja S."/>
            <person name="Heiman D."/>
            <person name="Hepburn T."/>
            <person name="Howarth C."/>
            <person name="Jen D."/>
            <person name="Larson L."/>
            <person name="Lewis B."/>
            <person name="Mehta T."/>
            <person name="Park D."/>
            <person name="Pearson M."/>
            <person name="Roberts A."/>
            <person name="Saif S."/>
            <person name="Shea T."/>
            <person name="Shenoy N."/>
            <person name="Sisk P."/>
            <person name="Stolte C."/>
            <person name="Sykes S."/>
            <person name="Walk T."/>
            <person name="White J."/>
            <person name="Yandava C."/>
            <person name="Allen-Vercoe E."/>
            <person name="Strauss J."/>
            <person name="Ambrose C."/>
            <person name="Lander E."/>
            <person name="Nusbaum C."/>
            <person name="Galagan J."/>
            <person name="Birren B."/>
        </authorList>
    </citation>
    <scope>NUCLEOTIDE SEQUENCE [LARGE SCALE GENOMIC DNA]</scope>
    <source>
        <strain evidence="1 2">3_1_12</strain>
    </source>
</reference>
<dbReference type="Proteomes" id="UP000005101">
    <property type="component" value="Unassembled WGS sequence"/>
</dbReference>
<evidence type="ECO:0000313" key="2">
    <source>
        <dbReference type="Proteomes" id="UP000005101"/>
    </source>
</evidence>
<proteinExistence type="predicted"/>